<keyword evidence="2" id="KW-1185">Reference proteome</keyword>
<sequence>MIFSVFCERNYAQTLFSTSSRTEEQMTEILNFEELRQFKKQHNTHFDGRHVLRSLLDRLFLMDIRNDKHSI</sequence>
<evidence type="ECO:0000313" key="1">
    <source>
        <dbReference type="EMBL" id="EME31173.1"/>
    </source>
</evidence>
<organism evidence="1 2">
    <name type="scientific">Galdieria sulphuraria</name>
    <name type="common">Red alga</name>
    <dbReference type="NCBI Taxonomy" id="130081"/>
    <lineage>
        <taxon>Eukaryota</taxon>
        <taxon>Rhodophyta</taxon>
        <taxon>Bangiophyceae</taxon>
        <taxon>Galdieriales</taxon>
        <taxon>Galdieriaceae</taxon>
        <taxon>Galdieria</taxon>
    </lineage>
</organism>
<accession>M2Y5D0</accession>
<dbReference type="AlphaFoldDB" id="M2Y5D0"/>
<reference evidence="2" key="1">
    <citation type="journal article" date="2013" name="Science">
        <title>Gene transfer from bacteria and archaea facilitated evolution of an extremophilic eukaryote.</title>
        <authorList>
            <person name="Schonknecht G."/>
            <person name="Chen W.H."/>
            <person name="Ternes C.M."/>
            <person name="Barbier G.G."/>
            <person name="Shrestha R.P."/>
            <person name="Stanke M."/>
            <person name="Brautigam A."/>
            <person name="Baker B.J."/>
            <person name="Banfield J.F."/>
            <person name="Garavito R.M."/>
            <person name="Carr K."/>
            <person name="Wilkerson C."/>
            <person name="Rensing S.A."/>
            <person name="Gagneul D."/>
            <person name="Dickenson N.E."/>
            <person name="Oesterhelt C."/>
            <person name="Lercher M.J."/>
            <person name="Weber A.P."/>
        </authorList>
    </citation>
    <scope>NUCLEOTIDE SEQUENCE [LARGE SCALE GENOMIC DNA]</scope>
    <source>
        <strain evidence="2">074W</strain>
    </source>
</reference>
<protein>
    <submittedName>
        <fullName evidence="1">Uncharacterized protein</fullName>
    </submittedName>
</protein>
<dbReference type="Gramene" id="EME31173">
    <property type="protein sequence ID" value="EME31173"/>
    <property type="gene ID" value="Gasu_16660"/>
</dbReference>
<gene>
    <name evidence="1" type="ORF">Gasu_16660</name>
</gene>
<proteinExistence type="predicted"/>
<dbReference type="RefSeq" id="XP_005707693.1">
    <property type="nucleotide sequence ID" value="XM_005707636.1"/>
</dbReference>
<dbReference type="Proteomes" id="UP000030680">
    <property type="component" value="Unassembled WGS sequence"/>
</dbReference>
<dbReference type="GeneID" id="17089843"/>
<name>M2Y5D0_GALSU</name>
<dbReference type="KEGG" id="gsl:Gasu_16660"/>
<evidence type="ECO:0000313" key="2">
    <source>
        <dbReference type="Proteomes" id="UP000030680"/>
    </source>
</evidence>
<dbReference type="EMBL" id="KB454494">
    <property type="protein sequence ID" value="EME31173.1"/>
    <property type="molecule type" value="Genomic_DNA"/>
</dbReference>